<protein>
    <recommendedName>
        <fullName evidence="3">Signal transduction histidine kinase dimerisation/phosphoacceptor domain-containing protein</fullName>
    </recommendedName>
</protein>
<dbReference type="GO" id="GO:0000155">
    <property type="term" value="F:phosphorelay sensor kinase activity"/>
    <property type="evidence" value="ECO:0007669"/>
    <property type="project" value="InterPro"/>
</dbReference>
<evidence type="ECO:0000313" key="1">
    <source>
        <dbReference type="EMBL" id="MBI3539725.1"/>
    </source>
</evidence>
<name>A0A9D6L9Z0_UNCEI</name>
<reference evidence="1" key="1">
    <citation type="submission" date="2020-07" db="EMBL/GenBank/DDBJ databases">
        <title>Huge and variable diversity of episymbiotic CPR bacteria and DPANN archaea in groundwater ecosystems.</title>
        <authorList>
            <person name="He C.Y."/>
            <person name="Keren R."/>
            <person name="Whittaker M."/>
            <person name="Farag I.F."/>
            <person name="Doudna J."/>
            <person name="Cate J.H.D."/>
            <person name="Banfield J.F."/>
        </authorList>
    </citation>
    <scope>NUCLEOTIDE SEQUENCE</scope>
    <source>
        <strain evidence="1">NC_groundwater_928_Pr1_S-0.2um_72_17</strain>
    </source>
</reference>
<dbReference type="AlphaFoldDB" id="A0A9D6L9Z0"/>
<proteinExistence type="predicted"/>
<evidence type="ECO:0008006" key="3">
    <source>
        <dbReference type="Google" id="ProtNLM"/>
    </source>
</evidence>
<dbReference type="InterPro" id="IPR036097">
    <property type="entry name" value="HisK_dim/P_sf"/>
</dbReference>
<organism evidence="1 2">
    <name type="scientific">Eiseniibacteriota bacterium</name>
    <dbReference type="NCBI Taxonomy" id="2212470"/>
    <lineage>
        <taxon>Bacteria</taxon>
        <taxon>Candidatus Eiseniibacteriota</taxon>
    </lineage>
</organism>
<evidence type="ECO:0000313" key="2">
    <source>
        <dbReference type="Proteomes" id="UP000807850"/>
    </source>
</evidence>
<dbReference type="SUPFAM" id="SSF47384">
    <property type="entry name" value="Homodimeric domain of signal transducing histidine kinase"/>
    <property type="match status" value="1"/>
</dbReference>
<dbReference type="EMBL" id="JACQAY010000175">
    <property type="protein sequence ID" value="MBI3539725.1"/>
    <property type="molecule type" value="Genomic_DNA"/>
</dbReference>
<accession>A0A9D6L9Z0</accession>
<dbReference type="Proteomes" id="UP000807850">
    <property type="component" value="Unassembled WGS sequence"/>
</dbReference>
<comment type="caution">
    <text evidence="1">The sequence shown here is derived from an EMBL/GenBank/DDBJ whole genome shotgun (WGS) entry which is preliminary data.</text>
</comment>
<gene>
    <name evidence="1" type="ORF">HY076_05580</name>
</gene>
<sequence>MPATNPLPPPPWDALRARLLEHADALAREGDDPSAASLRTIVEALWAEQQAWNASAARVLGVHHDINNALVGVSGNAQLLQLGPVGRAPGVRERLDVVIRESQRIRDAAQELPKLRAALGLAGSQGGGGRAAAEPGR</sequence>